<dbReference type="InterPro" id="IPR009057">
    <property type="entry name" value="Homeodomain-like_sf"/>
</dbReference>
<sequence>MTADPRSRLRRAPRQERSRAMVDRILDAGEQVLITHGFDGASTNRIASAAGISPGSLYQYFPNKDAIAAAVIDRFSDQLSARVAARVSERLDRPAPDYVRESIAGLVDALDVHPEFLRAVMEHTPRLGAESKLVAFEQRIGELTIAYLTINKRQVRADASLDVSAWMLVRMVEHLCVRYILDQPSIDRDRFVDELTLMALNYLRPWPTPPQDCFPLLPDHAQPPNAN</sequence>
<name>A0A101A4K8_9MYCO</name>
<dbReference type="PANTHER" id="PTHR30055:SF234">
    <property type="entry name" value="HTH-TYPE TRANSCRIPTIONAL REGULATOR BETI"/>
    <property type="match status" value="1"/>
</dbReference>
<evidence type="ECO:0000256" key="4">
    <source>
        <dbReference type="PROSITE-ProRule" id="PRU00335"/>
    </source>
</evidence>
<dbReference type="AlphaFoldDB" id="A0A101A4K8"/>
<keyword evidence="2 4" id="KW-0238">DNA-binding</keyword>
<dbReference type="EMBL" id="LQIR01000032">
    <property type="protein sequence ID" value="KUI13150.1"/>
    <property type="molecule type" value="Genomic_DNA"/>
</dbReference>
<dbReference type="PROSITE" id="PS01081">
    <property type="entry name" value="HTH_TETR_1"/>
    <property type="match status" value="1"/>
</dbReference>
<dbReference type="PROSITE" id="PS50977">
    <property type="entry name" value="HTH_TETR_2"/>
    <property type="match status" value="1"/>
</dbReference>
<proteinExistence type="predicted"/>
<evidence type="ECO:0000256" key="2">
    <source>
        <dbReference type="ARBA" id="ARBA00023125"/>
    </source>
</evidence>
<dbReference type="InterPro" id="IPR050109">
    <property type="entry name" value="HTH-type_TetR-like_transc_reg"/>
</dbReference>
<comment type="caution">
    <text evidence="6">The sequence shown here is derived from an EMBL/GenBank/DDBJ whole genome shotgun (WGS) entry which is preliminary data.</text>
</comment>
<evidence type="ECO:0000256" key="3">
    <source>
        <dbReference type="ARBA" id="ARBA00023163"/>
    </source>
</evidence>
<keyword evidence="3" id="KW-0804">Transcription</keyword>
<feature type="domain" description="HTH tetR-type" evidence="5">
    <location>
        <begin position="19"/>
        <end position="79"/>
    </location>
</feature>
<dbReference type="Pfam" id="PF00440">
    <property type="entry name" value="TetR_N"/>
    <property type="match status" value="1"/>
</dbReference>
<dbReference type="InterPro" id="IPR041669">
    <property type="entry name" value="TetR_C_15"/>
</dbReference>
<dbReference type="Gene3D" id="1.10.357.10">
    <property type="entry name" value="Tetracycline Repressor, domain 2"/>
    <property type="match status" value="1"/>
</dbReference>
<dbReference type="Proteomes" id="UP000053707">
    <property type="component" value="Unassembled WGS sequence"/>
</dbReference>
<dbReference type="PRINTS" id="PR00455">
    <property type="entry name" value="HTHTETR"/>
</dbReference>
<dbReference type="InterPro" id="IPR001647">
    <property type="entry name" value="HTH_TetR"/>
</dbReference>
<protein>
    <submittedName>
        <fullName evidence="6">TetR family transcriptional regulator</fullName>
    </submittedName>
</protein>
<dbReference type="GO" id="GO:0003700">
    <property type="term" value="F:DNA-binding transcription factor activity"/>
    <property type="evidence" value="ECO:0007669"/>
    <property type="project" value="TreeGrafter"/>
</dbReference>
<evidence type="ECO:0000313" key="7">
    <source>
        <dbReference type="Proteomes" id="UP000053707"/>
    </source>
</evidence>
<organism evidence="6 7">
    <name type="scientific">Mycobacterium lehmannii</name>
    <dbReference type="NCBI Taxonomy" id="2048550"/>
    <lineage>
        <taxon>Bacteria</taxon>
        <taxon>Bacillati</taxon>
        <taxon>Actinomycetota</taxon>
        <taxon>Actinomycetes</taxon>
        <taxon>Mycobacteriales</taxon>
        <taxon>Mycobacteriaceae</taxon>
        <taxon>Mycobacterium</taxon>
    </lineage>
</organism>
<dbReference type="PANTHER" id="PTHR30055">
    <property type="entry name" value="HTH-TYPE TRANSCRIPTIONAL REGULATOR RUTR"/>
    <property type="match status" value="1"/>
</dbReference>
<feature type="DNA-binding region" description="H-T-H motif" evidence="4">
    <location>
        <begin position="42"/>
        <end position="61"/>
    </location>
</feature>
<keyword evidence="1" id="KW-0805">Transcription regulation</keyword>
<evidence type="ECO:0000256" key="1">
    <source>
        <dbReference type="ARBA" id="ARBA00023015"/>
    </source>
</evidence>
<evidence type="ECO:0000259" key="5">
    <source>
        <dbReference type="PROSITE" id="PS50977"/>
    </source>
</evidence>
<reference evidence="6 7" key="1">
    <citation type="submission" date="2016-01" db="EMBL/GenBank/DDBJ databases">
        <authorList>
            <consortium name="TB Trials Study Group"/>
            <person name="Sutton G."/>
            <person name="Brinkac L."/>
            <person name="Sanka R."/>
            <person name="Adams M."/>
            <person name="Lau E.L."/>
            <person name="Macaden R."/>
            <person name="Grewal H.M.S."/>
        </authorList>
    </citation>
    <scope>NUCLEOTIDE SEQUENCE [LARGE SCALE GENOMIC DNA]</scope>
    <source>
        <strain evidence="6 7">IS-1744</strain>
    </source>
</reference>
<gene>
    <name evidence="6" type="ORF">AU192_23575</name>
</gene>
<evidence type="ECO:0000313" key="6">
    <source>
        <dbReference type="EMBL" id="KUI13150.1"/>
    </source>
</evidence>
<dbReference type="SUPFAM" id="SSF46689">
    <property type="entry name" value="Homeodomain-like"/>
    <property type="match status" value="1"/>
</dbReference>
<accession>A0A101A4K8</accession>
<dbReference type="InterPro" id="IPR023772">
    <property type="entry name" value="DNA-bd_HTH_TetR-type_CS"/>
</dbReference>
<keyword evidence="7" id="KW-1185">Reference proteome</keyword>
<dbReference type="GO" id="GO:0000976">
    <property type="term" value="F:transcription cis-regulatory region binding"/>
    <property type="evidence" value="ECO:0007669"/>
    <property type="project" value="TreeGrafter"/>
</dbReference>
<dbReference type="Pfam" id="PF17918">
    <property type="entry name" value="TetR_C_15"/>
    <property type="match status" value="1"/>
</dbReference>